<dbReference type="InterPro" id="IPR029069">
    <property type="entry name" value="HotDog_dom_sf"/>
</dbReference>
<dbReference type="CDD" id="cd00586">
    <property type="entry name" value="4HBT"/>
    <property type="match status" value="1"/>
</dbReference>
<evidence type="ECO:0000256" key="2">
    <source>
        <dbReference type="ARBA" id="ARBA00022801"/>
    </source>
</evidence>
<dbReference type="Proteomes" id="UP000002508">
    <property type="component" value="Chromosome"/>
</dbReference>
<dbReference type="EMBL" id="CP001337">
    <property type="protein sequence ID" value="ACL25743.1"/>
    <property type="molecule type" value="Genomic_DNA"/>
</dbReference>
<dbReference type="PANTHER" id="PTHR31793">
    <property type="entry name" value="4-HYDROXYBENZOYL-COA THIOESTERASE FAMILY MEMBER"/>
    <property type="match status" value="1"/>
</dbReference>
<dbReference type="OrthoDB" id="9799036at2"/>
<dbReference type="Gene3D" id="3.10.129.10">
    <property type="entry name" value="Hotdog Thioesterase"/>
    <property type="match status" value="1"/>
</dbReference>
<proteinExistence type="inferred from homology"/>
<name>B8G610_CHLAD</name>
<organism evidence="3 4">
    <name type="scientific">Chloroflexus aggregans (strain MD-66 / DSM 9485)</name>
    <dbReference type="NCBI Taxonomy" id="326427"/>
    <lineage>
        <taxon>Bacteria</taxon>
        <taxon>Bacillati</taxon>
        <taxon>Chloroflexota</taxon>
        <taxon>Chloroflexia</taxon>
        <taxon>Chloroflexales</taxon>
        <taxon>Chloroflexineae</taxon>
        <taxon>Chloroflexaceae</taxon>
        <taxon>Chloroflexus</taxon>
    </lineage>
</organism>
<dbReference type="PANTHER" id="PTHR31793:SF27">
    <property type="entry name" value="NOVEL THIOESTERASE SUPERFAMILY DOMAIN AND SAPOSIN A-TYPE DOMAIN CONTAINING PROTEIN (0610012H03RIK)"/>
    <property type="match status" value="1"/>
</dbReference>
<dbReference type="AlphaFoldDB" id="B8G610"/>
<dbReference type="STRING" id="326427.Cagg_2882"/>
<dbReference type="SUPFAM" id="SSF54637">
    <property type="entry name" value="Thioesterase/thiol ester dehydrase-isomerase"/>
    <property type="match status" value="1"/>
</dbReference>
<sequence>MSRPVPAVLAEYPFHYPIEVRFRDLDALGHVNNAVYATYCESARIAYYQRLVGGSLDRLGIILAEQTIRYKAPAHFGDELLVGVRVGRIGSKSFTMEYAIARLGDGALIATALSVLVAYDYAAGRSVPVSDEFRARVIEVQGGLPESLS</sequence>
<comment type="similarity">
    <text evidence="1">Belongs to the 4-hydroxybenzoyl-CoA thioesterase family.</text>
</comment>
<evidence type="ECO:0000256" key="1">
    <source>
        <dbReference type="ARBA" id="ARBA00005953"/>
    </source>
</evidence>
<dbReference type="KEGG" id="cag:Cagg_2882"/>
<accession>B8G610</accession>
<dbReference type="InterPro" id="IPR050563">
    <property type="entry name" value="4-hydroxybenzoyl-CoA_TE"/>
</dbReference>
<keyword evidence="2" id="KW-0378">Hydrolase</keyword>
<evidence type="ECO:0000313" key="3">
    <source>
        <dbReference type="EMBL" id="ACL25743.1"/>
    </source>
</evidence>
<gene>
    <name evidence="3" type="ordered locus">Cagg_2882</name>
</gene>
<dbReference type="HOGENOM" id="CLU_101141_2_2_0"/>
<dbReference type="GO" id="GO:0047617">
    <property type="term" value="F:fatty acyl-CoA hydrolase activity"/>
    <property type="evidence" value="ECO:0007669"/>
    <property type="project" value="TreeGrafter"/>
</dbReference>
<dbReference type="Pfam" id="PF13279">
    <property type="entry name" value="4HBT_2"/>
    <property type="match status" value="1"/>
</dbReference>
<reference evidence="3" key="1">
    <citation type="submission" date="2008-12" db="EMBL/GenBank/DDBJ databases">
        <title>Complete sequence of Chloroflexus aggregans DSM 9485.</title>
        <authorList>
            <consortium name="US DOE Joint Genome Institute"/>
            <person name="Lucas S."/>
            <person name="Copeland A."/>
            <person name="Lapidus A."/>
            <person name="Glavina del Rio T."/>
            <person name="Dalin E."/>
            <person name="Tice H."/>
            <person name="Pitluck S."/>
            <person name="Foster B."/>
            <person name="Larimer F."/>
            <person name="Land M."/>
            <person name="Hauser L."/>
            <person name="Kyrpides N."/>
            <person name="Mikhailova N."/>
            <person name="Bryant D."/>
            <person name="Richardson P."/>
        </authorList>
    </citation>
    <scope>NUCLEOTIDE SEQUENCE</scope>
    <source>
        <strain evidence="3">DSM 9485</strain>
    </source>
</reference>
<keyword evidence="4" id="KW-1185">Reference proteome</keyword>
<dbReference type="RefSeq" id="WP_015941599.1">
    <property type="nucleotide sequence ID" value="NC_011831.1"/>
</dbReference>
<evidence type="ECO:0000313" key="4">
    <source>
        <dbReference type="Proteomes" id="UP000002508"/>
    </source>
</evidence>
<protein>
    <submittedName>
        <fullName evidence="3">Thioesterase superfamily protein</fullName>
    </submittedName>
</protein>
<dbReference type="FunFam" id="3.10.129.10:FF:000206">
    <property type="entry name" value="Thioesterase superfamily protein"/>
    <property type="match status" value="1"/>
</dbReference>
<dbReference type="eggNOG" id="COG0824">
    <property type="taxonomic scope" value="Bacteria"/>
</dbReference>